<dbReference type="RefSeq" id="WP_017041262.1">
    <property type="nucleotide sequence ID" value="NZ_AJYQ02000002.1"/>
</dbReference>
<keyword evidence="1" id="KW-1133">Transmembrane helix</keyword>
<dbReference type="EMBL" id="AJYQ02000002">
    <property type="protein sequence ID" value="OEE38268.1"/>
    <property type="molecule type" value="Genomic_DNA"/>
</dbReference>
<comment type="caution">
    <text evidence="2">The sequence shown here is derived from an EMBL/GenBank/DDBJ whole genome shotgun (WGS) entry which is preliminary data.</text>
</comment>
<evidence type="ECO:0000256" key="1">
    <source>
        <dbReference type="SAM" id="Phobius"/>
    </source>
</evidence>
<feature type="transmembrane region" description="Helical" evidence="1">
    <location>
        <begin position="12"/>
        <end position="33"/>
    </location>
</feature>
<keyword evidence="1" id="KW-0472">Membrane</keyword>
<dbReference type="AlphaFoldDB" id="A0A1E5BK40"/>
<protein>
    <submittedName>
        <fullName evidence="2">Uncharacterized protein</fullName>
    </submittedName>
</protein>
<organism evidence="2 3">
    <name type="scientific">Vibrio genomosp. F10 str. ZF-129</name>
    <dbReference type="NCBI Taxonomy" id="1187848"/>
    <lineage>
        <taxon>Bacteria</taxon>
        <taxon>Pseudomonadati</taxon>
        <taxon>Pseudomonadota</taxon>
        <taxon>Gammaproteobacteria</taxon>
        <taxon>Vibrionales</taxon>
        <taxon>Vibrionaceae</taxon>
        <taxon>Vibrio</taxon>
    </lineage>
</organism>
<proteinExistence type="predicted"/>
<sequence>MKAEAIKAVKYFCVVASILTVILVIGAMVSGMIAVTLSIIPFVLGFGSIVVIGLFVRLKYVDFRLWLIGRKLKK</sequence>
<gene>
    <name evidence="2" type="ORF">A1QO_02505</name>
</gene>
<reference evidence="2 3" key="1">
    <citation type="journal article" date="2012" name="Science">
        <title>Ecological populations of bacteria act as socially cohesive units of antibiotic production and resistance.</title>
        <authorList>
            <person name="Cordero O.X."/>
            <person name="Wildschutte H."/>
            <person name="Kirkup B."/>
            <person name="Proehl S."/>
            <person name="Ngo L."/>
            <person name="Hussain F."/>
            <person name="Le Roux F."/>
            <person name="Mincer T."/>
            <person name="Polz M.F."/>
        </authorList>
    </citation>
    <scope>NUCLEOTIDE SEQUENCE [LARGE SCALE GENOMIC DNA]</scope>
    <source>
        <strain evidence="2 3">ZF-129</strain>
    </source>
</reference>
<evidence type="ECO:0000313" key="3">
    <source>
        <dbReference type="Proteomes" id="UP000094741"/>
    </source>
</evidence>
<dbReference type="STRING" id="1187848.A1QO_02505"/>
<accession>A0A1E5BK40</accession>
<dbReference type="Proteomes" id="UP000094741">
    <property type="component" value="Unassembled WGS sequence"/>
</dbReference>
<evidence type="ECO:0000313" key="2">
    <source>
        <dbReference type="EMBL" id="OEE38268.1"/>
    </source>
</evidence>
<feature type="transmembrane region" description="Helical" evidence="1">
    <location>
        <begin position="39"/>
        <end position="58"/>
    </location>
</feature>
<name>A0A1E5BK40_9VIBR</name>
<keyword evidence="1" id="KW-0812">Transmembrane</keyword>